<dbReference type="STRING" id="675824.A0A1E3PUI1"/>
<accession>A0A1E3PUI1</accession>
<dbReference type="AlphaFoldDB" id="A0A1E3PUI1"/>
<dbReference type="PRINTS" id="PR00463">
    <property type="entry name" value="EP450I"/>
</dbReference>
<name>A0A1E3PUI1_LIPST</name>
<evidence type="ECO:0000256" key="8">
    <source>
        <dbReference type="PIRSR" id="PIRSR602401-1"/>
    </source>
</evidence>
<evidence type="ECO:0000256" key="2">
    <source>
        <dbReference type="ARBA" id="ARBA00010617"/>
    </source>
</evidence>
<dbReference type="PANTHER" id="PTHR24305:SF237">
    <property type="entry name" value="CYTOCHROME P450 MONOOXYGENASE ATNE-RELATED"/>
    <property type="match status" value="1"/>
</dbReference>
<feature type="binding site" description="axial binding residue" evidence="8">
    <location>
        <position position="66"/>
    </location>
    <ligand>
        <name>heme</name>
        <dbReference type="ChEBI" id="CHEBI:30413"/>
    </ligand>
    <ligandPart>
        <name>Fe</name>
        <dbReference type="ChEBI" id="CHEBI:18248"/>
    </ligandPart>
</feature>
<dbReference type="Pfam" id="PF00067">
    <property type="entry name" value="p450"/>
    <property type="match status" value="1"/>
</dbReference>
<comment type="similarity">
    <text evidence="2 9">Belongs to the cytochrome P450 family.</text>
</comment>
<dbReference type="GO" id="GO:0016705">
    <property type="term" value="F:oxidoreductase activity, acting on paired donors, with incorporation or reduction of molecular oxygen"/>
    <property type="evidence" value="ECO:0007669"/>
    <property type="project" value="InterPro"/>
</dbReference>
<keyword evidence="3 8" id="KW-0349">Heme</keyword>
<dbReference type="PROSITE" id="PS00086">
    <property type="entry name" value="CYTOCHROME_P450"/>
    <property type="match status" value="1"/>
</dbReference>
<dbReference type="Gene3D" id="1.10.630.10">
    <property type="entry name" value="Cytochrome P450"/>
    <property type="match status" value="1"/>
</dbReference>
<protein>
    <recommendedName>
        <fullName evidence="12">Cytochrome P450</fullName>
    </recommendedName>
</protein>
<dbReference type="GO" id="GO:0005506">
    <property type="term" value="F:iron ion binding"/>
    <property type="evidence" value="ECO:0007669"/>
    <property type="project" value="InterPro"/>
</dbReference>
<evidence type="ECO:0000256" key="1">
    <source>
        <dbReference type="ARBA" id="ARBA00001971"/>
    </source>
</evidence>
<evidence type="ECO:0000256" key="9">
    <source>
        <dbReference type="RuleBase" id="RU000461"/>
    </source>
</evidence>
<dbReference type="SUPFAM" id="SSF48264">
    <property type="entry name" value="Cytochrome P450"/>
    <property type="match status" value="1"/>
</dbReference>
<dbReference type="EMBL" id="KV454306">
    <property type="protein sequence ID" value="ODQ68980.1"/>
    <property type="molecule type" value="Genomic_DNA"/>
</dbReference>
<evidence type="ECO:0000256" key="5">
    <source>
        <dbReference type="ARBA" id="ARBA00023002"/>
    </source>
</evidence>
<keyword evidence="6 8" id="KW-0408">Iron</keyword>
<dbReference type="InterPro" id="IPR050121">
    <property type="entry name" value="Cytochrome_P450_monoxygenase"/>
</dbReference>
<comment type="cofactor">
    <cofactor evidence="1 8">
        <name>heme</name>
        <dbReference type="ChEBI" id="CHEBI:30413"/>
    </cofactor>
</comment>
<dbReference type="InterPro" id="IPR036396">
    <property type="entry name" value="Cyt_P450_sf"/>
</dbReference>
<evidence type="ECO:0008006" key="12">
    <source>
        <dbReference type="Google" id="ProtNLM"/>
    </source>
</evidence>
<dbReference type="Proteomes" id="UP000094385">
    <property type="component" value="Unassembled WGS sequence"/>
</dbReference>
<dbReference type="GO" id="GO:0004497">
    <property type="term" value="F:monooxygenase activity"/>
    <property type="evidence" value="ECO:0007669"/>
    <property type="project" value="UniProtKB-KW"/>
</dbReference>
<dbReference type="OrthoDB" id="1470350at2759"/>
<gene>
    <name evidence="10" type="ORF">LIPSTDRAFT_202542</name>
</gene>
<evidence type="ECO:0000313" key="11">
    <source>
        <dbReference type="Proteomes" id="UP000094385"/>
    </source>
</evidence>
<keyword evidence="5 9" id="KW-0560">Oxidoreductase</keyword>
<evidence type="ECO:0000256" key="6">
    <source>
        <dbReference type="ARBA" id="ARBA00023004"/>
    </source>
</evidence>
<dbReference type="GO" id="GO:0020037">
    <property type="term" value="F:heme binding"/>
    <property type="evidence" value="ECO:0007669"/>
    <property type="project" value="InterPro"/>
</dbReference>
<dbReference type="InterPro" id="IPR002401">
    <property type="entry name" value="Cyt_P450_E_grp-I"/>
</dbReference>
<evidence type="ECO:0000256" key="7">
    <source>
        <dbReference type="ARBA" id="ARBA00023033"/>
    </source>
</evidence>
<organism evidence="10 11">
    <name type="scientific">Lipomyces starkeyi NRRL Y-11557</name>
    <dbReference type="NCBI Taxonomy" id="675824"/>
    <lineage>
        <taxon>Eukaryota</taxon>
        <taxon>Fungi</taxon>
        <taxon>Dikarya</taxon>
        <taxon>Ascomycota</taxon>
        <taxon>Saccharomycotina</taxon>
        <taxon>Lipomycetes</taxon>
        <taxon>Lipomycetales</taxon>
        <taxon>Lipomycetaceae</taxon>
        <taxon>Lipomyces</taxon>
    </lineage>
</organism>
<dbReference type="PANTHER" id="PTHR24305">
    <property type="entry name" value="CYTOCHROME P450"/>
    <property type="match status" value="1"/>
</dbReference>
<dbReference type="InterPro" id="IPR017972">
    <property type="entry name" value="Cyt_P450_CS"/>
</dbReference>
<proteinExistence type="inferred from homology"/>
<evidence type="ECO:0000313" key="10">
    <source>
        <dbReference type="EMBL" id="ODQ68980.1"/>
    </source>
</evidence>
<evidence type="ECO:0000256" key="3">
    <source>
        <dbReference type="ARBA" id="ARBA00022617"/>
    </source>
</evidence>
<evidence type="ECO:0000256" key="4">
    <source>
        <dbReference type="ARBA" id="ARBA00022723"/>
    </source>
</evidence>
<reference evidence="10 11" key="1">
    <citation type="journal article" date="2016" name="Proc. Natl. Acad. Sci. U.S.A.">
        <title>Comparative genomics of biotechnologically important yeasts.</title>
        <authorList>
            <person name="Riley R."/>
            <person name="Haridas S."/>
            <person name="Wolfe K.H."/>
            <person name="Lopes M.R."/>
            <person name="Hittinger C.T."/>
            <person name="Goeker M."/>
            <person name="Salamov A.A."/>
            <person name="Wisecaver J.H."/>
            <person name="Long T.M."/>
            <person name="Calvey C.H."/>
            <person name="Aerts A.L."/>
            <person name="Barry K.W."/>
            <person name="Choi C."/>
            <person name="Clum A."/>
            <person name="Coughlan A.Y."/>
            <person name="Deshpande S."/>
            <person name="Douglass A.P."/>
            <person name="Hanson S.J."/>
            <person name="Klenk H.-P."/>
            <person name="LaButti K.M."/>
            <person name="Lapidus A."/>
            <person name="Lindquist E.A."/>
            <person name="Lipzen A.M."/>
            <person name="Meier-Kolthoff J.P."/>
            <person name="Ohm R.A."/>
            <person name="Otillar R.P."/>
            <person name="Pangilinan J.L."/>
            <person name="Peng Y."/>
            <person name="Rokas A."/>
            <person name="Rosa C.A."/>
            <person name="Scheuner C."/>
            <person name="Sibirny A.A."/>
            <person name="Slot J.C."/>
            <person name="Stielow J.B."/>
            <person name="Sun H."/>
            <person name="Kurtzman C.P."/>
            <person name="Blackwell M."/>
            <person name="Grigoriev I.V."/>
            <person name="Jeffries T.W."/>
        </authorList>
    </citation>
    <scope>NUCLEOTIDE SEQUENCE [LARGE SCALE GENOMIC DNA]</scope>
    <source>
        <strain evidence="10 11">NRRL Y-11557</strain>
    </source>
</reference>
<sequence length="144" mass="16245">MRNRCRPSLRPEGVNVGTGIFSIQHNERYFHNPFEFTPERWLADGKLSQAHEPDAYVPFSIGPRVCLGKGLAISEVSLAMAHICWTMDFAVVESMKDIGGGNKDDVYGTHRPGEFQLYDHITCTRWAHGSVQRKDLSLLRRSVG</sequence>
<keyword evidence="11" id="KW-1185">Reference proteome</keyword>
<dbReference type="InterPro" id="IPR001128">
    <property type="entry name" value="Cyt_P450"/>
</dbReference>
<keyword evidence="4 8" id="KW-0479">Metal-binding</keyword>
<keyword evidence="7 9" id="KW-0503">Monooxygenase</keyword>